<dbReference type="GO" id="GO:0005743">
    <property type="term" value="C:mitochondrial inner membrane"/>
    <property type="evidence" value="ECO:0007669"/>
    <property type="project" value="UniProtKB-SubCell"/>
</dbReference>
<name>A0A2U1KXB7_ARTAN</name>
<dbReference type="Proteomes" id="UP000245207">
    <property type="component" value="Unassembled WGS sequence"/>
</dbReference>
<comment type="similarity">
    <text evidence="6">Belongs to the NDUFAF6 family.</text>
</comment>
<keyword evidence="4" id="KW-0496">Mitochondrion</keyword>
<evidence type="ECO:0000256" key="2">
    <source>
        <dbReference type="ARBA" id="ARBA00022792"/>
    </source>
</evidence>
<evidence type="ECO:0000256" key="6">
    <source>
        <dbReference type="ARBA" id="ARBA00038273"/>
    </source>
</evidence>
<gene>
    <name evidence="7" type="ORF">CTI12_AA535540</name>
</gene>
<dbReference type="AlphaFoldDB" id="A0A2U1KXB7"/>
<dbReference type="GO" id="GO:0032981">
    <property type="term" value="P:mitochondrial respiratory chain complex I assembly"/>
    <property type="evidence" value="ECO:0007669"/>
    <property type="project" value="TreeGrafter"/>
</dbReference>
<dbReference type="STRING" id="35608.A0A2U1KXB7"/>
<reference evidence="7 8" key="1">
    <citation type="journal article" date="2018" name="Mol. Plant">
        <title>The genome of Artemisia annua provides insight into the evolution of Asteraceae family and artemisinin biosynthesis.</title>
        <authorList>
            <person name="Shen Q."/>
            <person name="Zhang L."/>
            <person name="Liao Z."/>
            <person name="Wang S."/>
            <person name="Yan T."/>
            <person name="Shi P."/>
            <person name="Liu M."/>
            <person name="Fu X."/>
            <person name="Pan Q."/>
            <person name="Wang Y."/>
            <person name="Lv Z."/>
            <person name="Lu X."/>
            <person name="Zhang F."/>
            <person name="Jiang W."/>
            <person name="Ma Y."/>
            <person name="Chen M."/>
            <person name="Hao X."/>
            <person name="Li L."/>
            <person name="Tang Y."/>
            <person name="Lv G."/>
            <person name="Zhou Y."/>
            <person name="Sun X."/>
            <person name="Brodelius P.E."/>
            <person name="Rose J.K.C."/>
            <person name="Tang K."/>
        </authorList>
    </citation>
    <scope>NUCLEOTIDE SEQUENCE [LARGE SCALE GENOMIC DNA]</scope>
    <source>
        <strain evidence="8">cv. Huhao1</strain>
        <tissue evidence="7">Leaf</tissue>
    </source>
</reference>
<dbReference type="Gene3D" id="1.10.600.10">
    <property type="entry name" value="Farnesyl Diphosphate Synthase"/>
    <property type="match status" value="1"/>
</dbReference>
<organism evidence="7 8">
    <name type="scientific">Artemisia annua</name>
    <name type="common">Sweet wormwood</name>
    <dbReference type="NCBI Taxonomy" id="35608"/>
    <lineage>
        <taxon>Eukaryota</taxon>
        <taxon>Viridiplantae</taxon>
        <taxon>Streptophyta</taxon>
        <taxon>Embryophyta</taxon>
        <taxon>Tracheophyta</taxon>
        <taxon>Spermatophyta</taxon>
        <taxon>Magnoliopsida</taxon>
        <taxon>eudicotyledons</taxon>
        <taxon>Gunneridae</taxon>
        <taxon>Pentapetalae</taxon>
        <taxon>asterids</taxon>
        <taxon>campanulids</taxon>
        <taxon>Asterales</taxon>
        <taxon>Asteraceae</taxon>
        <taxon>Asteroideae</taxon>
        <taxon>Anthemideae</taxon>
        <taxon>Artemisiinae</taxon>
        <taxon>Artemisia</taxon>
    </lineage>
</organism>
<protein>
    <submittedName>
        <fullName evidence="7">Squalene/phytoene synthase</fullName>
    </submittedName>
</protein>
<dbReference type="OrthoDB" id="10252354at2759"/>
<evidence type="ECO:0000313" key="8">
    <source>
        <dbReference type="Proteomes" id="UP000245207"/>
    </source>
</evidence>
<keyword evidence="8" id="KW-1185">Reference proteome</keyword>
<dbReference type="PANTHER" id="PTHR21181">
    <property type="match status" value="1"/>
</dbReference>
<comment type="subcellular location">
    <subcellularLocation>
        <location evidence="1">Mitochondrion inner membrane</location>
    </subcellularLocation>
</comment>
<dbReference type="InterPro" id="IPR008949">
    <property type="entry name" value="Isoprenoid_synthase_dom_sf"/>
</dbReference>
<sequence length="146" mass="16380">MQLHILVKQVGFFCFSSSLPSIPYHANRNHQFSYIPVNVAEKHGLLVKEGGRLEIRTDSRERLNDAVFDMASTANAHLQKARGLAKTVPKEARSVLLAAVPSQVILDSLSRVGFDVFDPRLNRGILGVSPLSFQLKLKWHSWRGVY</sequence>
<comment type="caution">
    <text evidence="7">The sequence shown here is derived from an EMBL/GenBank/DDBJ whole genome shotgun (WGS) entry which is preliminary data.</text>
</comment>
<dbReference type="PANTHER" id="PTHR21181:SF13">
    <property type="entry name" value="NADH DEHYDROGENASE (UBIQUINONE) COMPLEX I, ASSEMBLY FACTOR 6"/>
    <property type="match status" value="1"/>
</dbReference>
<accession>A0A2U1KXB7</accession>
<keyword evidence="5" id="KW-0472">Membrane</keyword>
<proteinExistence type="inferred from homology"/>
<evidence type="ECO:0000256" key="4">
    <source>
        <dbReference type="ARBA" id="ARBA00023128"/>
    </source>
</evidence>
<evidence type="ECO:0000256" key="1">
    <source>
        <dbReference type="ARBA" id="ARBA00004273"/>
    </source>
</evidence>
<dbReference type="Pfam" id="PF00494">
    <property type="entry name" value="SQS_PSY"/>
    <property type="match status" value="1"/>
</dbReference>
<dbReference type="InterPro" id="IPR002060">
    <property type="entry name" value="Squ/phyt_synthse"/>
</dbReference>
<keyword evidence="3" id="KW-0809">Transit peptide</keyword>
<evidence type="ECO:0000313" key="7">
    <source>
        <dbReference type="EMBL" id="PWA41406.1"/>
    </source>
</evidence>
<evidence type="ECO:0000256" key="3">
    <source>
        <dbReference type="ARBA" id="ARBA00022946"/>
    </source>
</evidence>
<dbReference type="EMBL" id="PKPP01013101">
    <property type="protein sequence ID" value="PWA41406.1"/>
    <property type="molecule type" value="Genomic_DNA"/>
</dbReference>
<dbReference type="SUPFAM" id="SSF48576">
    <property type="entry name" value="Terpenoid synthases"/>
    <property type="match status" value="1"/>
</dbReference>
<keyword evidence="2" id="KW-0999">Mitochondrion inner membrane</keyword>
<evidence type="ECO:0000256" key="5">
    <source>
        <dbReference type="ARBA" id="ARBA00023136"/>
    </source>
</evidence>